<sequence>MDYKDTIKERLNLLSSELKSFVLNENWRKDAENTGKKYNLNEEKYASLENEIFFVLLCFEPKSDFVENIKRELEIDSNMAGWIAEDVNKNIFSQVEKEIDQMWASGSTDVERETETSEEKNTNNIGQSFEEIILNQARAMQPAREAIPPENLPIENSEPRAIHNYIKNNDPYREPVE</sequence>
<organism evidence="2 3">
    <name type="scientific">Candidatus Zambryskibacteria bacterium RIFOXYC1_FULL_39_10</name>
    <dbReference type="NCBI Taxonomy" id="1802779"/>
    <lineage>
        <taxon>Bacteria</taxon>
        <taxon>Candidatus Zambryskiibacteriota</taxon>
    </lineage>
</organism>
<feature type="region of interest" description="Disordered" evidence="1">
    <location>
        <begin position="146"/>
        <end position="177"/>
    </location>
</feature>
<evidence type="ECO:0000256" key="1">
    <source>
        <dbReference type="SAM" id="MobiDB-lite"/>
    </source>
</evidence>
<feature type="region of interest" description="Disordered" evidence="1">
    <location>
        <begin position="105"/>
        <end position="127"/>
    </location>
</feature>
<dbReference type="Proteomes" id="UP000177697">
    <property type="component" value="Unassembled WGS sequence"/>
</dbReference>
<name>A0A1G2V011_9BACT</name>
<dbReference type="AlphaFoldDB" id="A0A1G2V011"/>
<dbReference type="EMBL" id="MHWW01000011">
    <property type="protein sequence ID" value="OHB14975.1"/>
    <property type="molecule type" value="Genomic_DNA"/>
</dbReference>
<proteinExistence type="predicted"/>
<reference evidence="2 3" key="1">
    <citation type="journal article" date="2016" name="Nat. Commun.">
        <title>Thousands of microbial genomes shed light on interconnected biogeochemical processes in an aquifer system.</title>
        <authorList>
            <person name="Anantharaman K."/>
            <person name="Brown C.T."/>
            <person name="Hug L.A."/>
            <person name="Sharon I."/>
            <person name="Castelle C.J."/>
            <person name="Probst A.J."/>
            <person name="Thomas B.C."/>
            <person name="Singh A."/>
            <person name="Wilkins M.J."/>
            <person name="Karaoz U."/>
            <person name="Brodie E.L."/>
            <person name="Williams K.H."/>
            <person name="Hubbard S.S."/>
            <person name="Banfield J.F."/>
        </authorList>
    </citation>
    <scope>NUCLEOTIDE SEQUENCE [LARGE SCALE GENOMIC DNA]</scope>
</reference>
<feature type="compositionally biased region" description="Basic and acidic residues" evidence="1">
    <location>
        <begin position="109"/>
        <end position="121"/>
    </location>
</feature>
<accession>A0A1G2V011</accession>
<evidence type="ECO:0000313" key="3">
    <source>
        <dbReference type="Proteomes" id="UP000177697"/>
    </source>
</evidence>
<gene>
    <name evidence="2" type="ORF">A2431_02920</name>
</gene>
<evidence type="ECO:0000313" key="2">
    <source>
        <dbReference type="EMBL" id="OHB14975.1"/>
    </source>
</evidence>
<protein>
    <submittedName>
        <fullName evidence="2">Uncharacterized protein</fullName>
    </submittedName>
</protein>
<comment type="caution">
    <text evidence="2">The sequence shown here is derived from an EMBL/GenBank/DDBJ whole genome shotgun (WGS) entry which is preliminary data.</text>
</comment>